<reference evidence="3" key="1">
    <citation type="journal article" date="2019" name="Int. J. Syst. Evol. Microbiol.">
        <title>The Global Catalogue of Microorganisms (GCM) 10K type strain sequencing project: providing services to taxonomists for standard genome sequencing and annotation.</title>
        <authorList>
            <consortium name="The Broad Institute Genomics Platform"/>
            <consortium name="The Broad Institute Genome Sequencing Center for Infectious Disease"/>
            <person name="Wu L."/>
            <person name="Ma J."/>
        </authorList>
    </citation>
    <scope>NUCLEOTIDE SEQUENCE [LARGE SCALE GENOMIC DNA]</scope>
    <source>
        <strain evidence="3">JCM 1365</strain>
    </source>
</reference>
<evidence type="ECO:0008006" key="4">
    <source>
        <dbReference type="Google" id="ProtNLM"/>
    </source>
</evidence>
<proteinExistence type="predicted"/>
<feature type="transmembrane region" description="Helical" evidence="1">
    <location>
        <begin position="226"/>
        <end position="244"/>
    </location>
</feature>
<gene>
    <name evidence="2" type="ORF">GCM10009721_20050</name>
</gene>
<dbReference type="Proteomes" id="UP000623461">
    <property type="component" value="Unassembled WGS sequence"/>
</dbReference>
<organism evidence="2 3">
    <name type="scientific">Terrabacter tumescens</name>
    <dbReference type="NCBI Taxonomy" id="60443"/>
    <lineage>
        <taxon>Bacteria</taxon>
        <taxon>Bacillati</taxon>
        <taxon>Actinomycetota</taxon>
        <taxon>Actinomycetes</taxon>
        <taxon>Micrococcales</taxon>
        <taxon>Intrasporangiaceae</taxon>
        <taxon>Terrabacter</taxon>
    </lineage>
</organism>
<keyword evidence="1" id="KW-1133">Transmembrane helix</keyword>
<feature type="transmembrane region" description="Helical" evidence="1">
    <location>
        <begin position="250"/>
        <end position="271"/>
    </location>
</feature>
<comment type="caution">
    <text evidence="2">The sequence shown here is derived from an EMBL/GenBank/DDBJ whole genome shotgun (WGS) entry which is preliminary data.</text>
</comment>
<evidence type="ECO:0000313" key="3">
    <source>
        <dbReference type="Proteomes" id="UP000623461"/>
    </source>
</evidence>
<dbReference type="EMBL" id="BMNZ01000003">
    <property type="protein sequence ID" value="GGM93907.1"/>
    <property type="molecule type" value="Genomic_DNA"/>
</dbReference>
<feature type="transmembrane region" description="Helical" evidence="1">
    <location>
        <begin position="105"/>
        <end position="131"/>
    </location>
</feature>
<keyword evidence="1" id="KW-0812">Transmembrane</keyword>
<protein>
    <recommendedName>
        <fullName evidence="4">DUF4386 family protein</fullName>
    </recommendedName>
</protein>
<accession>A0ABQ2HWP6</accession>
<name>A0ABQ2HWP6_9MICO</name>
<feature type="transmembrane region" description="Helical" evidence="1">
    <location>
        <begin position="138"/>
        <end position="157"/>
    </location>
</feature>
<evidence type="ECO:0000313" key="2">
    <source>
        <dbReference type="EMBL" id="GGM93907.1"/>
    </source>
</evidence>
<sequence>MVGAEGRLSGPSLADRREDGAFDAAQEWTGPAVSTRAGSTPVHPHAAREPVRADPSWATLYRVGAFSALVYVVLVLVPVVLVFAAPVPPTDGAALMTYIAAHRGVYLTELVCFVGLSVPALVVFAAVAAALKEVNKSVALIGGLFGVVSETIALALGSSPQSLNGGLVVLSSSYTSAASDAQRAGVASAADALIAATNAVSWAGILTAAAILALSSTMARSDFGRGVALVGVVAGTVGIVAEALRPVIGSAYLVYGLLLPAWFALVGWKLLGLRRNVA</sequence>
<keyword evidence="3" id="KW-1185">Reference proteome</keyword>
<keyword evidence="1" id="KW-0472">Membrane</keyword>
<feature type="transmembrane region" description="Helical" evidence="1">
    <location>
        <begin position="60"/>
        <end position="85"/>
    </location>
</feature>
<evidence type="ECO:0000256" key="1">
    <source>
        <dbReference type="SAM" id="Phobius"/>
    </source>
</evidence>
<feature type="transmembrane region" description="Helical" evidence="1">
    <location>
        <begin position="192"/>
        <end position="214"/>
    </location>
</feature>